<dbReference type="AlphaFoldDB" id="A0AAV3Q4R8"/>
<dbReference type="Proteomes" id="UP001454036">
    <property type="component" value="Unassembled WGS sequence"/>
</dbReference>
<protein>
    <recommendedName>
        <fullName evidence="1">Helitron helicase-like domain-containing protein</fullName>
    </recommendedName>
</protein>
<dbReference type="EMBL" id="BAABME010020022">
    <property type="protein sequence ID" value="GAA0159079.1"/>
    <property type="molecule type" value="Genomic_DNA"/>
</dbReference>
<gene>
    <name evidence="2" type="ORF">LIER_38786</name>
</gene>
<dbReference type="InterPro" id="IPR025476">
    <property type="entry name" value="Helitron_helicase-like"/>
</dbReference>
<accession>A0AAV3Q4R8</accession>
<comment type="caution">
    <text evidence="2">The sequence shown here is derived from an EMBL/GenBank/DDBJ whole genome shotgun (WGS) entry which is preliminary data.</text>
</comment>
<reference evidence="2 3" key="1">
    <citation type="submission" date="2024-01" db="EMBL/GenBank/DDBJ databases">
        <title>The complete chloroplast genome sequence of Lithospermum erythrorhizon: insights into the phylogenetic relationship among Boraginaceae species and the maternal lineages of purple gromwells.</title>
        <authorList>
            <person name="Okada T."/>
            <person name="Watanabe K."/>
        </authorList>
    </citation>
    <scope>NUCLEOTIDE SEQUENCE [LARGE SCALE GENOMIC DNA]</scope>
</reference>
<name>A0AAV3Q4R8_LITER</name>
<evidence type="ECO:0000259" key="1">
    <source>
        <dbReference type="Pfam" id="PF14214"/>
    </source>
</evidence>
<sequence>MSLLPSSRKRKTVSCREYYVYKLQIREQDKSYILRFGRLLKHCIVANYVKLETMRLDFFTHSSNQKRLRRENYQGLIDSVVAGVQQAGKIGKRVYLPSTFIGGPRDMRHRYLTQ</sequence>
<keyword evidence="3" id="KW-1185">Reference proteome</keyword>
<dbReference type="PANTHER" id="PTHR45786">
    <property type="entry name" value="DNA BINDING PROTEIN-LIKE"/>
    <property type="match status" value="1"/>
</dbReference>
<feature type="domain" description="Helitron helicase-like" evidence="1">
    <location>
        <begin position="18"/>
        <end position="111"/>
    </location>
</feature>
<dbReference type="PANTHER" id="PTHR45786:SF75">
    <property type="entry name" value="ATP-DEPENDENT DNA HELICASE"/>
    <property type="match status" value="1"/>
</dbReference>
<organism evidence="2 3">
    <name type="scientific">Lithospermum erythrorhizon</name>
    <name type="common">Purple gromwell</name>
    <name type="synonym">Lithospermum officinale var. erythrorhizon</name>
    <dbReference type="NCBI Taxonomy" id="34254"/>
    <lineage>
        <taxon>Eukaryota</taxon>
        <taxon>Viridiplantae</taxon>
        <taxon>Streptophyta</taxon>
        <taxon>Embryophyta</taxon>
        <taxon>Tracheophyta</taxon>
        <taxon>Spermatophyta</taxon>
        <taxon>Magnoliopsida</taxon>
        <taxon>eudicotyledons</taxon>
        <taxon>Gunneridae</taxon>
        <taxon>Pentapetalae</taxon>
        <taxon>asterids</taxon>
        <taxon>lamiids</taxon>
        <taxon>Boraginales</taxon>
        <taxon>Boraginaceae</taxon>
        <taxon>Boraginoideae</taxon>
        <taxon>Lithospermeae</taxon>
        <taxon>Lithospermum</taxon>
    </lineage>
</organism>
<evidence type="ECO:0000313" key="2">
    <source>
        <dbReference type="EMBL" id="GAA0159079.1"/>
    </source>
</evidence>
<dbReference type="Pfam" id="PF14214">
    <property type="entry name" value="Helitron_like_N"/>
    <property type="match status" value="1"/>
</dbReference>
<evidence type="ECO:0000313" key="3">
    <source>
        <dbReference type="Proteomes" id="UP001454036"/>
    </source>
</evidence>
<proteinExistence type="predicted"/>